<organism evidence="1 2">
    <name type="scientific">Vibrio hangzhouensis</name>
    <dbReference type="NCBI Taxonomy" id="462991"/>
    <lineage>
        <taxon>Bacteria</taxon>
        <taxon>Pseudomonadati</taxon>
        <taxon>Pseudomonadota</taxon>
        <taxon>Gammaproteobacteria</taxon>
        <taxon>Vibrionales</taxon>
        <taxon>Vibrionaceae</taxon>
        <taxon>Vibrio</taxon>
    </lineage>
</organism>
<name>A0A1H6AFE9_9VIBR</name>
<accession>A0A1H6AFE9</accession>
<dbReference type="EMBL" id="FNVG01000015">
    <property type="protein sequence ID" value="SEG46745.1"/>
    <property type="molecule type" value="Genomic_DNA"/>
</dbReference>
<dbReference type="RefSeq" id="WP_103881168.1">
    <property type="nucleotide sequence ID" value="NZ_FNVG01000015.1"/>
</dbReference>
<evidence type="ECO:0000313" key="2">
    <source>
        <dbReference type="Proteomes" id="UP000236721"/>
    </source>
</evidence>
<gene>
    <name evidence="1" type="ORF">SAMN04488244_11526</name>
</gene>
<dbReference type="Proteomes" id="UP000236721">
    <property type="component" value="Unassembled WGS sequence"/>
</dbReference>
<dbReference type="AlphaFoldDB" id="A0A1H6AFE9"/>
<reference evidence="2" key="1">
    <citation type="submission" date="2016-10" db="EMBL/GenBank/DDBJ databases">
        <authorList>
            <person name="Varghese N."/>
            <person name="Submissions S."/>
        </authorList>
    </citation>
    <scope>NUCLEOTIDE SEQUENCE [LARGE SCALE GENOMIC DNA]</scope>
    <source>
        <strain evidence="2">CGMCC 1.7062</strain>
    </source>
</reference>
<keyword evidence="2" id="KW-1185">Reference proteome</keyword>
<sequence length="81" mass="9295">MRSQLCNFAGSGTGKVLRFISKKGNNSQIYLVEEKPNLLLALYCPELMWRMMNFCLPAMPAQTLATPDWMNLDYLRFDSAE</sequence>
<evidence type="ECO:0000313" key="1">
    <source>
        <dbReference type="EMBL" id="SEG46745.1"/>
    </source>
</evidence>
<proteinExistence type="predicted"/>
<protein>
    <submittedName>
        <fullName evidence="1">Uncharacterized protein</fullName>
    </submittedName>
</protein>